<feature type="signal peptide" evidence="2">
    <location>
        <begin position="1"/>
        <end position="28"/>
    </location>
</feature>
<evidence type="ECO:0000313" key="3">
    <source>
        <dbReference type="EMBL" id="GJE56570.1"/>
    </source>
</evidence>
<dbReference type="Proteomes" id="UP001055101">
    <property type="component" value="Unassembled WGS sequence"/>
</dbReference>
<keyword evidence="4" id="KW-1185">Reference proteome</keyword>
<accession>A0ABQ4TSG9</accession>
<protein>
    <recommendedName>
        <fullName evidence="5">Porin</fullName>
    </recommendedName>
</protein>
<keyword evidence="2" id="KW-0732">Signal</keyword>
<gene>
    <name evidence="3" type="ORF">EKPJFOCH_3077</name>
</gene>
<evidence type="ECO:0000313" key="4">
    <source>
        <dbReference type="Proteomes" id="UP001055101"/>
    </source>
</evidence>
<evidence type="ECO:0000256" key="1">
    <source>
        <dbReference type="ARBA" id="ARBA00038306"/>
    </source>
</evidence>
<dbReference type="PANTHER" id="PTHR34001">
    <property type="entry name" value="BLL7405 PROTEIN"/>
    <property type="match status" value="1"/>
</dbReference>
<dbReference type="RefSeq" id="WP_147818012.1">
    <property type="nucleotide sequence ID" value="NZ_BPRA01000014.1"/>
</dbReference>
<reference evidence="3" key="2">
    <citation type="submission" date="2021-08" db="EMBL/GenBank/DDBJ databases">
        <authorList>
            <person name="Tani A."/>
            <person name="Ola A."/>
            <person name="Ogura Y."/>
            <person name="Katsura K."/>
            <person name="Hayashi T."/>
        </authorList>
    </citation>
    <scope>NUCLEOTIDE SEQUENCE</scope>
    <source>
        <strain evidence="3">DSM 23674</strain>
    </source>
</reference>
<evidence type="ECO:0008006" key="5">
    <source>
        <dbReference type="Google" id="ProtNLM"/>
    </source>
</evidence>
<dbReference type="InterPro" id="IPR051692">
    <property type="entry name" value="OMP-like"/>
</dbReference>
<comment type="similarity">
    <text evidence="1">Belongs to the Omp25/RopB family.</text>
</comment>
<reference evidence="3" key="1">
    <citation type="journal article" date="2021" name="Front. Microbiol.">
        <title>Comprehensive Comparative Genomics and Phenotyping of Methylobacterium Species.</title>
        <authorList>
            <person name="Alessa O."/>
            <person name="Ogura Y."/>
            <person name="Fujitani Y."/>
            <person name="Takami H."/>
            <person name="Hayashi T."/>
            <person name="Sahin N."/>
            <person name="Tani A."/>
        </authorList>
    </citation>
    <scope>NUCLEOTIDE SEQUENCE</scope>
    <source>
        <strain evidence="3">DSM 23674</strain>
    </source>
</reference>
<dbReference type="InterPro" id="IPR011250">
    <property type="entry name" value="OMP/PagP_B-barrel"/>
</dbReference>
<dbReference type="EMBL" id="BPRA01000014">
    <property type="protein sequence ID" value="GJE56570.1"/>
    <property type="molecule type" value="Genomic_DNA"/>
</dbReference>
<organism evidence="3 4">
    <name type="scientific">Methylobacterium thuringiense</name>
    <dbReference type="NCBI Taxonomy" id="1003091"/>
    <lineage>
        <taxon>Bacteria</taxon>
        <taxon>Pseudomonadati</taxon>
        <taxon>Pseudomonadota</taxon>
        <taxon>Alphaproteobacteria</taxon>
        <taxon>Hyphomicrobiales</taxon>
        <taxon>Methylobacteriaceae</taxon>
        <taxon>Methylobacterium</taxon>
    </lineage>
</organism>
<name>A0ABQ4TSG9_9HYPH</name>
<proteinExistence type="inferred from homology"/>
<dbReference type="PANTHER" id="PTHR34001:SF3">
    <property type="entry name" value="BLL7405 PROTEIN"/>
    <property type="match status" value="1"/>
</dbReference>
<comment type="caution">
    <text evidence="3">The sequence shown here is derived from an EMBL/GenBank/DDBJ whole genome shotgun (WGS) entry which is preliminary data.</text>
</comment>
<sequence length="297" mass="30672">MVALLTVLHRTARLGLIPALCGLGAAQAADLPLRSSLPPMEQLPPPAPPPVWGGFSIGADAGYIRTGTQHLKTVGTTPEEQALIDFGNLGAVALAGSSYVLRGGLGYDLQFTPGSGFVVGLATDALYTNIQRTRTTGFGFGGSDFAIEARQTLDFLGTVRGRLGYAFGPVLLYGTGGFAYGGIGVSGQTGVSSVQYSGLYDAGRYGGIDTGFVYGGGIEMMAPDGFVPGFVTPGRLSFKVEYLRYDLGRRTVPVNGVGPVYGPGGLMPAGHTADVIARTQGQLVTAGLAYRFSGLGY</sequence>
<evidence type="ECO:0000256" key="2">
    <source>
        <dbReference type="SAM" id="SignalP"/>
    </source>
</evidence>
<feature type="chain" id="PRO_5045473705" description="Porin" evidence="2">
    <location>
        <begin position="29"/>
        <end position="297"/>
    </location>
</feature>
<dbReference type="SUPFAM" id="SSF56925">
    <property type="entry name" value="OMPA-like"/>
    <property type="match status" value="1"/>
</dbReference>